<dbReference type="InParanoid" id="F4RDY6"/>
<name>F4RDY6_MELLP</name>
<dbReference type="PRINTS" id="PR00625">
    <property type="entry name" value="JDOMAIN"/>
</dbReference>
<keyword evidence="5" id="KW-1185">Reference proteome</keyword>
<dbReference type="Gene3D" id="1.10.287.110">
    <property type="entry name" value="DnaJ domain"/>
    <property type="match status" value="1"/>
</dbReference>
<dbReference type="PROSITE" id="PS50076">
    <property type="entry name" value="DNAJ_2"/>
    <property type="match status" value="1"/>
</dbReference>
<dbReference type="PANTHER" id="PTHR44145:SF3">
    <property type="entry name" value="DNAJ HOMOLOG SUBFAMILY A MEMBER 3, MITOCHONDRIAL"/>
    <property type="match status" value="1"/>
</dbReference>
<evidence type="ECO:0000259" key="3">
    <source>
        <dbReference type="PROSITE" id="PS50076"/>
    </source>
</evidence>
<feature type="compositionally biased region" description="Polar residues" evidence="2">
    <location>
        <begin position="156"/>
        <end position="168"/>
    </location>
</feature>
<dbReference type="EMBL" id="GL883097">
    <property type="protein sequence ID" value="EGG09531.1"/>
    <property type="molecule type" value="Genomic_DNA"/>
</dbReference>
<dbReference type="CDD" id="cd06257">
    <property type="entry name" value="DnaJ"/>
    <property type="match status" value="1"/>
</dbReference>
<dbReference type="SMART" id="SM00271">
    <property type="entry name" value="DnaJ"/>
    <property type="match status" value="1"/>
</dbReference>
<dbReference type="SUPFAM" id="SSF46565">
    <property type="entry name" value="Chaperone J-domain"/>
    <property type="match status" value="1"/>
</dbReference>
<dbReference type="RefSeq" id="XP_007407258.1">
    <property type="nucleotide sequence ID" value="XM_007407196.1"/>
</dbReference>
<evidence type="ECO:0000256" key="2">
    <source>
        <dbReference type="SAM" id="MobiDB-lite"/>
    </source>
</evidence>
<evidence type="ECO:0000313" key="5">
    <source>
        <dbReference type="Proteomes" id="UP000001072"/>
    </source>
</evidence>
<dbReference type="InterPro" id="IPR051938">
    <property type="entry name" value="Apopto_cytoskel_mod"/>
</dbReference>
<dbReference type="STRING" id="747676.F4RDY6"/>
<feature type="compositionally biased region" description="Polar residues" evidence="2">
    <location>
        <begin position="179"/>
        <end position="200"/>
    </location>
</feature>
<feature type="compositionally biased region" description="Polar residues" evidence="2">
    <location>
        <begin position="225"/>
        <end position="234"/>
    </location>
</feature>
<dbReference type="PANTHER" id="PTHR44145">
    <property type="entry name" value="DNAJ HOMOLOG SUBFAMILY A MEMBER 3, MITOCHONDRIAL"/>
    <property type="match status" value="1"/>
</dbReference>
<dbReference type="Proteomes" id="UP000001072">
    <property type="component" value="Unassembled WGS sequence"/>
</dbReference>
<dbReference type="InterPro" id="IPR001623">
    <property type="entry name" value="DnaJ_domain"/>
</dbReference>
<evidence type="ECO:0000256" key="1">
    <source>
        <dbReference type="ARBA" id="ARBA00023186"/>
    </source>
</evidence>
<proteinExistence type="predicted"/>
<dbReference type="HOGENOM" id="CLU_987224_0_0_1"/>
<dbReference type="GeneID" id="18928439"/>
<accession>F4RDY6</accession>
<feature type="region of interest" description="Disordered" evidence="2">
    <location>
        <begin position="219"/>
        <end position="257"/>
    </location>
</feature>
<dbReference type="KEGG" id="mlr:MELLADRAFT_47506"/>
<dbReference type="InterPro" id="IPR036869">
    <property type="entry name" value="J_dom_sf"/>
</dbReference>
<dbReference type="VEuPathDB" id="FungiDB:MELLADRAFT_47506"/>
<organism evidence="5">
    <name type="scientific">Melampsora larici-populina (strain 98AG31 / pathotype 3-4-7)</name>
    <name type="common">Poplar leaf rust fungus</name>
    <dbReference type="NCBI Taxonomy" id="747676"/>
    <lineage>
        <taxon>Eukaryota</taxon>
        <taxon>Fungi</taxon>
        <taxon>Dikarya</taxon>
        <taxon>Basidiomycota</taxon>
        <taxon>Pucciniomycotina</taxon>
        <taxon>Pucciniomycetes</taxon>
        <taxon>Pucciniales</taxon>
        <taxon>Melampsoraceae</taxon>
        <taxon>Melampsora</taxon>
    </lineage>
</organism>
<keyword evidence="1" id="KW-0143">Chaperone</keyword>
<dbReference type="AlphaFoldDB" id="F4RDY6"/>
<evidence type="ECO:0000313" key="4">
    <source>
        <dbReference type="EMBL" id="EGG09531.1"/>
    </source>
</evidence>
<gene>
    <name evidence="4" type="ORF">MELLADRAFT_47506</name>
</gene>
<reference evidence="5" key="1">
    <citation type="journal article" date="2011" name="Proc. Natl. Acad. Sci. U.S.A.">
        <title>Obligate biotrophy features unraveled by the genomic analysis of rust fungi.</title>
        <authorList>
            <person name="Duplessis S."/>
            <person name="Cuomo C.A."/>
            <person name="Lin Y.-C."/>
            <person name="Aerts A."/>
            <person name="Tisserant E."/>
            <person name="Veneault-Fourrey C."/>
            <person name="Joly D.L."/>
            <person name="Hacquard S."/>
            <person name="Amselem J."/>
            <person name="Cantarel B.L."/>
            <person name="Chiu R."/>
            <person name="Coutinho P.M."/>
            <person name="Feau N."/>
            <person name="Field M."/>
            <person name="Frey P."/>
            <person name="Gelhaye E."/>
            <person name="Goldberg J."/>
            <person name="Grabherr M.G."/>
            <person name="Kodira C.D."/>
            <person name="Kohler A."/>
            <person name="Kuees U."/>
            <person name="Lindquist E.A."/>
            <person name="Lucas S.M."/>
            <person name="Mago R."/>
            <person name="Mauceli E."/>
            <person name="Morin E."/>
            <person name="Murat C."/>
            <person name="Pangilinan J.L."/>
            <person name="Park R."/>
            <person name="Pearson M."/>
            <person name="Quesneville H."/>
            <person name="Rouhier N."/>
            <person name="Sakthikumar S."/>
            <person name="Salamov A.A."/>
            <person name="Schmutz J."/>
            <person name="Selles B."/>
            <person name="Shapiro H."/>
            <person name="Tanguay P."/>
            <person name="Tuskan G.A."/>
            <person name="Henrissat B."/>
            <person name="Van de Peer Y."/>
            <person name="Rouze P."/>
            <person name="Ellis J.G."/>
            <person name="Dodds P.N."/>
            <person name="Schein J.E."/>
            <person name="Zhong S."/>
            <person name="Hamelin R.C."/>
            <person name="Grigoriev I.V."/>
            <person name="Szabo L.J."/>
            <person name="Martin F."/>
        </authorList>
    </citation>
    <scope>NUCLEOTIDE SEQUENCE [LARGE SCALE GENOMIC DNA]</scope>
    <source>
        <strain evidence="5">98AG31 / pathotype 3-4-7</strain>
    </source>
</reference>
<sequence>MLHSDQPWRMVSGCLSLSKPLSSSSIPMPTKTFKRCLCSSSINLRSRTKLRRPGVLDQKHREAFRKLSTSSTWLQVDHYVTLGIERTASPRQIKQKFYELSKEHHPDLNPQNERATDLFKKFAHAYSVLSDPVSRANHDASLHRLRPQAYDPQFDPNVSPTTRSNASRRAQAHYAWNARPQQHRPSPFPSRSANPQFNQEQSERREFEAAMARFARLANRRAQTSHHPSNSHPIFSNFPPNDDRLRPQPTRLEPKPQAARQAFRLALLLSMMCWLGAKCVPT</sequence>
<dbReference type="Pfam" id="PF00226">
    <property type="entry name" value="DnaJ"/>
    <property type="match status" value="1"/>
</dbReference>
<feature type="domain" description="J" evidence="3">
    <location>
        <begin position="77"/>
        <end position="142"/>
    </location>
</feature>
<feature type="region of interest" description="Disordered" evidence="2">
    <location>
        <begin position="146"/>
        <end position="205"/>
    </location>
</feature>
<dbReference type="eggNOG" id="KOG0715">
    <property type="taxonomic scope" value="Eukaryota"/>
</dbReference>
<dbReference type="OrthoDB" id="2500501at2759"/>
<protein>
    <recommendedName>
        <fullName evidence="3">J domain-containing protein</fullName>
    </recommendedName>
</protein>